<proteinExistence type="predicted"/>
<dbReference type="KEGG" id="cacn:RN83_01055"/>
<gene>
    <name evidence="1" type="ORF">APS60_00625</name>
</gene>
<sequence>MFVSKVPRHRLGLVYLIGNLDEAVLVISLFASKGLELTAAVLLSSADYSRPLRRLASSPTFGGD</sequence>
<comment type="caution">
    <text evidence="1">The sequence shown here is derived from an EMBL/GenBank/DDBJ whole genome shotgun (WGS) entry which is preliminary data.</text>
</comment>
<organism evidence="1 2">
    <name type="scientific">Cutibacterium acnes</name>
    <name type="common">Propionibacterium acnes</name>
    <dbReference type="NCBI Taxonomy" id="1747"/>
    <lineage>
        <taxon>Bacteria</taxon>
        <taxon>Bacillati</taxon>
        <taxon>Actinomycetota</taxon>
        <taxon>Actinomycetes</taxon>
        <taxon>Propionibacteriales</taxon>
        <taxon>Propionibacteriaceae</taxon>
        <taxon>Cutibacterium</taxon>
    </lineage>
</organism>
<protein>
    <submittedName>
        <fullName evidence="1">Uncharacterized protein</fullName>
    </submittedName>
</protein>
<accession>A0AA44U5M9</accession>
<evidence type="ECO:0000313" key="1">
    <source>
        <dbReference type="EMBL" id="PHJ28030.1"/>
    </source>
</evidence>
<dbReference type="EMBL" id="LKVB01000002">
    <property type="protein sequence ID" value="PHJ28030.1"/>
    <property type="molecule type" value="Genomic_DNA"/>
</dbReference>
<name>A0AA44U5M9_CUTAC</name>
<dbReference type="RefSeq" id="WP_002512836.1">
    <property type="nucleotide sequence ID" value="NZ_AP019664.1"/>
</dbReference>
<evidence type="ECO:0000313" key="2">
    <source>
        <dbReference type="Proteomes" id="UP000223982"/>
    </source>
</evidence>
<dbReference type="Proteomes" id="UP000223982">
    <property type="component" value="Unassembled WGS sequence"/>
</dbReference>
<dbReference type="AlphaFoldDB" id="A0AA44U5M9"/>
<reference evidence="1 2" key="1">
    <citation type="submission" date="2017-02" db="EMBL/GenBank/DDBJ databases">
        <title>Prevalence of linear plasmids in Propionibacterium acnes isolates obtained from cancerous prostatic tissue.</title>
        <authorList>
            <person name="Davidsson S."/>
            <person name="Bruggemann H."/>
        </authorList>
    </citation>
    <scope>NUCLEOTIDE SEQUENCE [LARGE SCALE GENOMIC DNA]</scope>
    <source>
        <strain evidence="1 2">09-9</strain>
    </source>
</reference>